<dbReference type="PANTHER" id="PTHR34580">
    <property type="match status" value="1"/>
</dbReference>
<dbReference type="InterPro" id="IPR026881">
    <property type="entry name" value="WYL_dom"/>
</dbReference>
<dbReference type="Proteomes" id="UP001518976">
    <property type="component" value="Unassembled WGS sequence"/>
</dbReference>
<feature type="domain" description="WCX" evidence="3">
    <location>
        <begin position="318"/>
        <end position="387"/>
    </location>
</feature>
<feature type="domain" description="WYL" evidence="2">
    <location>
        <begin position="219"/>
        <end position="283"/>
    </location>
</feature>
<dbReference type="EMBL" id="JAFFZN010000006">
    <property type="protein sequence ID" value="MBO8185702.1"/>
    <property type="molecule type" value="Genomic_DNA"/>
</dbReference>
<evidence type="ECO:0000256" key="1">
    <source>
        <dbReference type="SAM" id="MobiDB-lite"/>
    </source>
</evidence>
<dbReference type="PANTHER" id="PTHR34580:SF3">
    <property type="entry name" value="PROTEIN PAFB"/>
    <property type="match status" value="1"/>
</dbReference>
<feature type="compositionally biased region" description="Gly residues" evidence="1">
    <location>
        <begin position="92"/>
        <end position="104"/>
    </location>
</feature>
<accession>A0ABS3WRG4</accession>
<proteinExistence type="predicted"/>
<feature type="region of interest" description="Disordered" evidence="1">
    <location>
        <begin position="92"/>
        <end position="111"/>
    </location>
</feature>
<dbReference type="InterPro" id="IPR051534">
    <property type="entry name" value="CBASS_pafABC_assoc_protein"/>
</dbReference>
<dbReference type="InterPro" id="IPR057727">
    <property type="entry name" value="WCX_dom"/>
</dbReference>
<evidence type="ECO:0000259" key="3">
    <source>
        <dbReference type="Pfam" id="PF25583"/>
    </source>
</evidence>
<evidence type="ECO:0000313" key="4">
    <source>
        <dbReference type="EMBL" id="MBO8185702.1"/>
    </source>
</evidence>
<protein>
    <submittedName>
        <fullName evidence="4">WYL domain-containing protein</fullName>
    </submittedName>
</protein>
<comment type="caution">
    <text evidence="4">The sequence shown here is derived from an EMBL/GenBank/DDBJ whole genome shotgun (WGS) entry which is preliminary data.</text>
</comment>
<dbReference type="PROSITE" id="PS52050">
    <property type="entry name" value="WYL"/>
    <property type="match status" value="1"/>
</dbReference>
<evidence type="ECO:0000313" key="5">
    <source>
        <dbReference type="Proteomes" id="UP001518976"/>
    </source>
</evidence>
<reference evidence="4 5" key="1">
    <citation type="submission" date="2021-02" db="EMBL/GenBank/DDBJ databases">
        <title>Streptomyces spirodelae sp. nov., isolated from duckweed.</title>
        <authorList>
            <person name="Saimee Y."/>
            <person name="Duangmal K."/>
        </authorList>
    </citation>
    <scope>NUCLEOTIDE SEQUENCE [LARGE SCALE GENOMIC DNA]</scope>
    <source>
        <strain evidence="4 5">DW4-2</strain>
    </source>
</reference>
<sequence>MAIAKAERLMNLALCLLGARRPLTKRELRASIEAYVEAYGSGEAAAYGSGEAAAYGSGEAAAYGSGEAAAYGSGGTATSAYGSGEAAVRGPGGAGAALGRGEGATGTEESFSRMFERDKDDLRELGLVIDTVENLDGETAYVARRDSNRLPPVTLDAAEATALGLAARVWQQARLAAAASGALQKLHAAGGMPPGAIPEQGGERQLSTLEPHIPAREAAFEPLMLACRDRRPVAFDYRKSNAAHSEKRHVEPWTLECWRGHWYLAGWDRERQAERVFRLSRITGPVRSRAAAFTVPVPDQVTVRETVERWAGEGATSTARIRLRAGAGYPLRARALHTRELGDGWDELEIPYGHGLDAWLVEFGPDVVALEPAELRADVIERLRAVAQG</sequence>
<keyword evidence="5" id="KW-1185">Reference proteome</keyword>
<name>A0ABS3WRG4_9ACTN</name>
<dbReference type="Pfam" id="PF25583">
    <property type="entry name" value="WCX"/>
    <property type="match status" value="1"/>
</dbReference>
<evidence type="ECO:0000259" key="2">
    <source>
        <dbReference type="Pfam" id="PF13280"/>
    </source>
</evidence>
<dbReference type="Pfam" id="PF13280">
    <property type="entry name" value="WYL"/>
    <property type="match status" value="1"/>
</dbReference>
<dbReference type="RefSeq" id="WP_209264506.1">
    <property type="nucleotide sequence ID" value="NZ_JAFFZN010000006.1"/>
</dbReference>
<organism evidence="4 5">
    <name type="scientific">Streptomyces spirodelae</name>
    <dbReference type="NCBI Taxonomy" id="2812904"/>
    <lineage>
        <taxon>Bacteria</taxon>
        <taxon>Bacillati</taxon>
        <taxon>Actinomycetota</taxon>
        <taxon>Actinomycetes</taxon>
        <taxon>Kitasatosporales</taxon>
        <taxon>Streptomycetaceae</taxon>
        <taxon>Streptomyces</taxon>
    </lineage>
</organism>
<gene>
    <name evidence="4" type="ORF">JW592_09530</name>
</gene>